<dbReference type="AlphaFoldDB" id="A0A0C2TPB2"/>
<keyword evidence="2" id="KW-1185">Reference proteome</keyword>
<name>A0A0C2TPB2_AMAMK</name>
<accession>A0A0C2TPB2</accession>
<dbReference type="EMBL" id="KN818226">
    <property type="protein sequence ID" value="KIL69034.1"/>
    <property type="molecule type" value="Genomic_DNA"/>
</dbReference>
<sequence>MTHPWQLITRSFSEHTQAVKHLSTGVQVKPEDVTTVTRSFFSLSKKQRVAAAADVLDSWLCSE</sequence>
<reference evidence="1 2" key="1">
    <citation type="submission" date="2014-04" db="EMBL/GenBank/DDBJ databases">
        <title>Evolutionary Origins and Diversification of the Mycorrhizal Mutualists.</title>
        <authorList>
            <consortium name="DOE Joint Genome Institute"/>
            <consortium name="Mycorrhizal Genomics Consortium"/>
            <person name="Kohler A."/>
            <person name="Kuo A."/>
            <person name="Nagy L.G."/>
            <person name="Floudas D."/>
            <person name="Copeland A."/>
            <person name="Barry K.W."/>
            <person name="Cichocki N."/>
            <person name="Veneault-Fourrey C."/>
            <person name="LaButti K."/>
            <person name="Lindquist E.A."/>
            <person name="Lipzen A."/>
            <person name="Lundell T."/>
            <person name="Morin E."/>
            <person name="Murat C."/>
            <person name="Riley R."/>
            <person name="Ohm R."/>
            <person name="Sun H."/>
            <person name="Tunlid A."/>
            <person name="Henrissat B."/>
            <person name="Grigoriev I.V."/>
            <person name="Hibbett D.S."/>
            <person name="Martin F."/>
        </authorList>
    </citation>
    <scope>NUCLEOTIDE SEQUENCE [LARGE SCALE GENOMIC DNA]</scope>
    <source>
        <strain evidence="1 2">Koide BX008</strain>
    </source>
</reference>
<evidence type="ECO:0000313" key="2">
    <source>
        <dbReference type="Proteomes" id="UP000054549"/>
    </source>
</evidence>
<gene>
    <name evidence="1" type="ORF">M378DRAFT_157266</name>
</gene>
<dbReference type="Proteomes" id="UP000054549">
    <property type="component" value="Unassembled WGS sequence"/>
</dbReference>
<protein>
    <submittedName>
        <fullName evidence="1">Uncharacterized protein</fullName>
    </submittedName>
</protein>
<evidence type="ECO:0000313" key="1">
    <source>
        <dbReference type="EMBL" id="KIL69034.1"/>
    </source>
</evidence>
<organism evidence="1 2">
    <name type="scientific">Amanita muscaria (strain Koide BX008)</name>
    <dbReference type="NCBI Taxonomy" id="946122"/>
    <lineage>
        <taxon>Eukaryota</taxon>
        <taxon>Fungi</taxon>
        <taxon>Dikarya</taxon>
        <taxon>Basidiomycota</taxon>
        <taxon>Agaricomycotina</taxon>
        <taxon>Agaricomycetes</taxon>
        <taxon>Agaricomycetidae</taxon>
        <taxon>Agaricales</taxon>
        <taxon>Pluteineae</taxon>
        <taxon>Amanitaceae</taxon>
        <taxon>Amanita</taxon>
    </lineage>
</organism>
<dbReference type="HOGENOM" id="CLU_2885318_0_0_1"/>
<dbReference type="InParanoid" id="A0A0C2TPB2"/>
<proteinExistence type="predicted"/>